<keyword evidence="1" id="KW-0812">Transmembrane</keyword>
<keyword evidence="3" id="KW-1185">Reference proteome</keyword>
<accession>A0A4R2NBR4</accession>
<gene>
    <name evidence="2" type="ORF">EV693_102101</name>
</gene>
<evidence type="ECO:0000313" key="3">
    <source>
        <dbReference type="Proteomes" id="UP000295537"/>
    </source>
</evidence>
<reference evidence="2 3" key="1">
    <citation type="submission" date="2019-03" db="EMBL/GenBank/DDBJ databases">
        <title>Genomic Encyclopedia of Type Strains, Phase IV (KMG-IV): sequencing the most valuable type-strain genomes for metagenomic binning, comparative biology and taxonomic classification.</title>
        <authorList>
            <person name="Goeker M."/>
        </authorList>
    </citation>
    <scope>NUCLEOTIDE SEQUENCE [LARGE SCALE GENOMIC DNA]</scope>
    <source>
        <strain evidence="2 3">DSM 16380</strain>
    </source>
</reference>
<sequence length="151" mass="18065">MNEKQELIKYLFEFTEFSNYLRKFLKERERKIRQNSNILIYICSGFLMCSLFFALYCAFTQTGFINLLFCFLCMIFAFYCRDNVIDFTFKFRNEIKTATITTAPNFGLLMHNSTYFNRCISKLLQKKSDNKVLVTALLDTLDNIEYMLRKQ</sequence>
<protein>
    <submittedName>
        <fullName evidence="2">Uncharacterized protein</fullName>
    </submittedName>
</protein>
<keyword evidence="1" id="KW-1133">Transmembrane helix</keyword>
<feature type="transmembrane region" description="Helical" evidence="1">
    <location>
        <begin position="38"/>
        <end position="56"/>
    </location>
</feature>
<feature type="transmembrane region" description="Helical" evidence="1">
    <location>
        <begin position="62"/>
        <end position="80"/>
    </location>
</feature>
<name>A0A4R2NBR4_9PAST</name>
<dbReference type="Proteomes" id="UP000295537">
    <property type="component" value="Unassembled WGS sequence"/>
</dbReference>
<evidence type="ECO:0000313" key="2">
    <source>
        <dbReference type="EMBL" id="TCP18422.1"/>
    </source>
</evidence>
<evidence type="ECO:0000256" key="1">
    <source>
        <dbReference type="SAM" id="Phobius"/>
    </source>
</evidence>
<dbReference type="AlphaFoldDB" id="A0A4R2NBR4"/>
<organism evidence="2 3">
    <name type="scientific">Nicoletella semolina</name>
    <dbReference type="NCBI Taxonomy" id="271160"/>
    <lineage>
        <taxon>Bacteria</taxon>
        <taxon>Pseudomonadati</taxon>
        <taxon>Pseudomonadota</taxon>
        <taxon>Gammaproteobacteria</taxon>
        <taxon>Pasteurellales</taxon>
        <taxon>Pasteurellaceae</taxon>
        <taxon>Nicoletella</taxon>
    </lineage>
</organism>
<proteinExistence type="predicted"/>
<comment type="caution">
    <text evidence="2">The sequence shown here is derived from an EMBL/GenBank/DDBJ whole genome shotgun (WGS) entry which is preliminary data.</text>
</comment>
<keyword evidence="1" id="KW-0472">Membrane</keyword>
<dbReference type="EMBL" id="SLXJ01000002">
    <property type="protein sequence ID" value="TCP18422.1"/>
    <property type="molecule type" value="Genomic_DNA"/>
</dbReference>